<name>A0A1W2D360_9SPHI</name>
<dbReference type="Gene3D" id="1.50.10.10">
    <property type="match status" value="1"/>
</dbReference>
<organism evidence="1 2">
    <name type="scientific">Pedobacter nyackensis</name>
    <dbReference type="NCBI Taxonomy" id="475255"/>
    <lineage>
        <taxon>Bacteria</taxon>
        <taxon>Pseudomonadati</taxon>
        <taxon>Bacteroidota</taxon>
        <taxon>Sphingobacteriia</taxon>
        <taxon>Sphingobacteriales</taxon>
        <taxon>Sphingobacteriaceae</taxon>
        <taxon>Pedobacter</taxon>
    </lineage>
</organism>
<dbReference type="OrthoDB" id="9815108at2"/>
<sequence length="847" mass="96524">MKYFFLFAAIFLGTMELRAQKDLRAIDGASANTMVDIQKINDPAKEWCYSPKSTTVIGVPFMPQPIQVTYDGAIVTKDAELCFFYGEDYKPFMGRQKTFYEGWIPLVQFDFTDKGLKYETEMFSSEIVGAGAANTIQYVQVKVTNTSDRAMKAIVSAATRYAGIDHRISSHKGPVGADVLFESKNNAWWRDGKLIYAYPDKVVLQSIPGEVYKGSFKAGSLNLDASAAAGMATSEKLLRPGQTVEFVYWMPAYPLDKVKDSALVKNFYQSSFKKQRTSTIAYWKALIGKGGSLYVPEKRVRDSYKASLVHLILATRNQKTKRQGSGLPYDDLFLIDYVDMRRLYDVAGLPEFVAPNVQWLKDLQTKDGYLQDPVLTHGEDIMASHGQALVSMANHVIYTRDTAYARSVYPNIQKAVQWMLDKHTKDLYGLMPPSLPYDAEMIKGYYTSHNLYCLLALRDAIRVARILEEKADVEKWLKFHEGYKENILTAIDVSTRYTGGYVPTGLYHFITGEKARKGFAEYRTDQDWENNLLVYPTEVLKPSDKRVIATVDTIRKKKYREGIMTYRNGMHLHQYETVNQAHQYLILNDQRQTLLDMYHILLHNGSTHEGFENMVEPWANMDPWPIPAPHAWAAAKTGLLLRNMLLLEYGGEAGIRDNERNLYLFSVLSPSWVRTGEHVGVTNALTEMGKINADMKFTEQGATVSIKSNFHTPPGSIKIAIPYFVELKQVKTNAKIYKEKNGYMVFSPDVTEINISWIYKPDTQKDNFQQILLSYRRENNLDWTDKENPVIIKGSNGFLAEDEKRIPAAPLSFSLVKQAFLQEYQRRFDQYIKAGKQPVIIMPQPAK</sequence>
<protein>
    <recommendedName>
        <fullName evidence="3">Alpha-L-rhamnosidase six-hairpin glycosidase domain-containing protein</fullName>
    </recommendedName>
</protein>
<dbReference type="Proteomes" id="UP000192678">
    <property type="component" value="Unassembled WGS sequence"/>
</dbReference>
<dbReference type="STRING" id="475255.SAMN04488101_105226"/>
<dbReference type="AlphaFoldDB" id="A0A1W2D360"/>
<proteinExistence type="predicted"/>
<reference evidence="1 2" key="1">
    <citation type="submission" date="2017-04" db="EMBL/GenBank/DDBJ databases">
        <authorList>
            <person name="Afonso C.L."/>
            <person name="Miller P.J."/>
            <person name="Scott M.A."/>
            <person name="Spackman E."/>
            <person name="Goraichik I."/>
            <person name="Dimitrov K.M."/>
            <person name="Suarez D.L."/>
            <person name="Swayne D.E."/>
        </authorList>
    </citation>
    <scope>NUCLEOTIDE SEQUENCE [LARGE SCALE GENOMIC DNA]</scope>
    <source>
        <strain evidence="1 2">DSM 19625</strain>
    </source>
</reference>
<dbReference type="EMBL" id="FWYB01000005">
    <property type="protein sequence ID" value="SMC91903.1"/>
    <property type="molecule type" value="Genomic_DNA"/>
</dbReference>
<keyword evidence="2" id="KW-1185">Reference proteome</keyword>
<dbReference type="InterPro" id="IPR012341">
    <property type="entry name" value="6hp_glycosidase-like_sf"/>
</dbReference>
<dbReference type="InterPro" id="IPR008928">
    <property type="entry name" value="6-hairpin_glycosidase_sf"/>
</dbReference>
<dbReference type="SUPFAM" id="SSF48208">
    <property type="entry name" value="Six-hairpin glycosidases"/>
    <property type="match status" value="1"/>
</dbReference>
<gene>
    <name evidence="1" type="ORF">SAMN04488101_105226</name>
</gene>
<evidence type="ECO:0000313" key="1">
    <source>
        <dbReference type="EMBL" id="SMC91903.1"/>
    </source>
</evidence>
<dbReference type="RefSeq" id="WP_084289560.1">
    <property type="nucleotide sequence ID" value="NZ_FWYB01000005.1"/>
</dbReference>
<dbReference type="GO" id="GO:0005975">
    <property type="term" value="P:carbohydrate metabolic process"/>
    <property type="evidence" value="ECO:0007669"/>
    <property type="project" value="InterPro"/>
</dbReference>
<evidence type="ECO:0008006" key="3">
    <source>
        <dbReference type="Google" id="ProtNLM"/>
    </source>
</evidence>
<evidence type="ECO:0000313" key="2">
    <source>
        <dbReference type="Proteomes" id="UP000192678"/>
    </source>
</evidence>
<accession>A0A1W2D360</accession>